<dbReference type="PANTHER" id="PTHR39639">
    <property type="entry name" value="CHROMOSOME 16, WHOLE GENOME SHOTGUN SEQUENCE"/>
    <property type="match status" value="1"/>
</dbReference>
<dbReference type="PANTHER" id="PTHR39639:SF1">
    <property type="entry name" value="DUF262 DOMAIN-CONTAINING PROTEIN"/>
    <property type="match status" value="1"/>
</dbReference>
<evidence type="ECO:0000259" key="2">
    <source>
        <dbReference type="Pfam" id="PF03235"/>
    </source>
</evidence>
<proteinExistence type="predicted"/>
<accession>A0A5Q0HCZ4</accession>
<sequence>MEHQMAASGDASNNQRFLDSGPQTLAWFNNRLRAGELDMKPPFQRNPVWQERQKTYLIDSIIRGYPVPELYLQTIVNNLGEEKHVVVDGQQRIRACLEFVAGEFALDDQTDYEGHRFDELPEAVQQRIFKYKFVVRTLPVLEDNEIREIFGRLNRNNVVLNKQELRFATYWGEFIGTMKELSQHPFWVSSGLFTANDIRRMLDTEYISELAVATVFGPQNKKTNLDSFYADFEAEFPDKEHVIRIFTLVLDELLQLLDWPTKLRWSRKVDFYSLFLVLVGRVGELPFDRSEREVIRQRLTTFSQSVTRILKFTEGLDADDEPKAARAYSRGVRNSSDLNSRRMRISSLDAYLRGDDFDLPVSPKLDNDPLRSLPSLQDLLAQYPEDEEPDNEE</sequence>
<dbReference type="EMBL" id="CP034550">
    <property type="protein sequence ID" value="QFZ23825.1"/>
    <property type="molecule type" value="Genomic_DNA"/>
</dbReference>
<feature type="compositionally biased region" description="Acidic residues" evidence="1">
    <location>
        <begin position="384"/>
        <end position="393"/>
    </location>
</feature>
<protein>
    <submittedName>
        <fullName evidence="3">DUF262 domain-containing protein</fullName>
    </submittedName>
</protein>
<dbReference type="Proteomes" id="UP000325787">
    <property type="component" value="Chromosome"/>
</dbReference>
<dbReference type="RefSeq" id="WP_051764592.1">
    <property type="nucleotide sequence ID" value="NZ_CP034550.1"/>
</dbReference>
<dbReference type="KEGG" id="ssyi:EKG83_45980"/>
<evidence type="ECO:0000256" key="1">
    <source>
        <dbReference type="SAM" id="MobiDB-lite"/>
    </source>
</evidence>
<feature type="region of interest" description="Disordered" evidence="1">
    <location>
        <begin position="363"/>
        <end position="393"/>
    </location>
</feature>
<organism evidence="3 4">
    <name type="scientific">Saccharothrix syringae</name>
    <name type="common">Nocardiopsis syringae</name>
    <dbReference type="NCBI Taxonomy" id="103733"/>
    <lineage>
        <taxon>Bacteria</taxon>
        <taxon>Bacillati</taxon>
        <taxon>Actinomycetota</taxon>
        <taxon>Actinomycetes</taxon>
        <taxon>Pseudonocardiales</taxon>
        <taxon>Pseudonocardiaceae</taxon>
        <taxon>Saccharothrix</taxon>
    </lineage>
</organism>
<gene>
    <name evidence="3" type="ORF">EKG83_45980</name>
</gene>
<dbReference type="InterPro" id="IPR004919">
    <property type="entry name" value="GmrSD_N"/>
</dbReference>
<feature type="domain" description="GmrSD restriction endonucleases N-terminal" evidence="2">
    <location>
        <begin position="38"/>
        <end position="170"/>
    </location>
</feature>
<name>A0A5Q0HCZ4_SACSY</name>
<evidence type="ECO:0000313" key="3">
    <source>
        <dbReference type="EMBL" id="QFZ23825.1"/>
    </source>
</evidence>
<reference evidence="4" key="1">
    <citation type="journal article" date="2021" name="Curr. Microbiol.">
        <title>Complete genome of nocamycin-producing strain Saccharothrix syringae NRRL B-16468 reveals the biosynthetic potential for secondary metabolites.</title>
        <authorList>
            <person name="Mo X."/>
            <person name="Yang S."/>
        </authorList>
    </citation>
    <scope>NUCLEOTIDE SEQUENCE [LARGE SCALE GENOMIC DNA]</scope>
    <source>
        <strain evidence="4">ATCC 51364 / DSM 43886 / JCM 6844 / KCTC 9398 / NBRC 14523 / NRRL B-16468 / INA 2240</strain>
    </source>
</reference>
<keyword evidence="4" id="KW-1185">Reference proteome</keyword>
<dbReference type="AlphaFoldDB" id="A0A5Q0HCZ4"/>
<dbReference type="Pfam" id="PF03235">
    <property type="entry name" value="GmrSD_N"/>
    <property type="match status" value="1"/>
</dbReference>
<dbReference type="OrthoDB" id="9787127at2"/>
<evidence type="ECO:0000313" key="4">
    <source>
        <dbReference type="Proteomes" id="UP000325787"/>
    </source>
</evidence>